<dbReference type="PROSITE" id="PS50088">
    <property type="entry name" value="ANK_REPEAT"/>
    <property type="match status" value="9"/>
</dbReference>
<evidence type="ECO:0000256" key="1">
    <source>
        <dbReference type="ARBA" id="ARBA00022737"/>
    </source>
</evidence>
<feature type="region of interest" description="Disordered" evidence="4">
    <location>
        <begin position="1"/>
        <end position="29"/>
    </location>
</feature>
<sequence length="2047" mass="225261">MSMTIPDNDDFVLVERHEDSRSEQDEDTIPQVTPEDLEKIRTWLSPTEFESEGSEYRKHLNAHVAGTGDWLFETEQYENWHDAAIGSLWVQGIPGSGKSVVAANIIQALKNEDTPVLFFFSRRIIKANSEPRHLVRDCLYQFLDHSISLQARLKSLIEQHPLVGSVPFHELWRSLISAFWTVPRVYILLDALDELAVEEDDFLQRLLALGQMRPESTKLIITSRPLPYLQTVLKGPSITNIRLIGRVVAEDINKYVHHRLANQQERVLTEEDQSAIQQALGKKSRGLFLYARLMLDEILQQSNPVHAHLPHLPSSLEEMYINLLHEQRLRSGSSIEFQSRMLSWVTHASRPLRVTEIAALVNSQHDRGGLKDSQDAKLMIRTSCGPLVEVLDDETVQVVHHSFTEFLLDRNRICVDASTAPESRFPVFTPMSIHRSLAISCLRYLSSGCFATWSTEQRPTMVDSHRRDEQRRAMVQFHFLQYASQNLLYHAGKLIDYLDSDLENELDDFFQYGSHNFESWKDFLFSNRNEDIPDGLYPIHIAAQAGMNDYVENILEKGVGAKDLVDSHKRPAIAYAAMHGNVEVMKTLLRYGARYTVNDYDGLEPIHHAAKGNHIKALQCLMNVGADPMSPKSAEDHDYYLDVSTLGKTPVQYACELGNEDAVSLMLTKLTEESNTDSLSLILPQWAAATGQAKVLSVLLQHPEILANIDKKDVHGNTALYVAACIKDSTTVRTLLQHGADVSSRSDNLPRVTGQPVHLKDADTTLGYTPLHGWAAFKWRGYKYNCTHSGVEEWAKTAKLLLAAGADMEARNPEGQTVLFSWTEQLGYGRGDSDRTERFLELLLRHGANPRVTDHAGNTPLHLQQMWNQSPGVVPMLVQWGAEINARRESDLATPLIAAAKSQSVEVNEYIDSGADPSLQDSEGNTALHHICASRCFRLSHLQKWLTFADPTIKNNQGETCLYRMCFEGWPDLKKEVIPLLVKHGLDLESKNRVGRTVLLAACEQADTRFMFGLLEYGASAVAKDFQGKSCLHIAAAVQMSNQDHGPKDRQMTSKIMDALMKAGAGINDADIDGNTPFHDAITSNGGFSTVKIRLHEILKLGGVANVSDYHGQTALHKVAALSCNPNFHNSPGGIPERISFLLLLQQRLHVDINARDNQGITAIHCAASASGSNTWILFQAGADLRAQANDGRTPLHFAAGAAQNNLVALLCKIYGENSWGVNHKDETGRTALHYATSSGNSESVYYLLNAGANPNAIDKHGLTALHVAAESKVDISKIRAQLKPGRSYGYRHLPDGLIRLGSFMDKRQGSSFHKIRWKLQSIISQEAEASIIQDVVGLLLSAGARPDILNQSGQTAYDVALLHDFEEMAVILSSAMAIAPKSLAGQWSSVRTQNTEAVIRNIDIETADAYTLLQTAIYLKSESLLNGLLRAGVSPTALGPEQLTPVHTIAYWGLNSMMRIVASHVKDLNAFSPPLLHVAASREQSNIQMVESLIALGVNVSANYQEVDDDGRRSTGAPVPSYAAAHILAMGQQWWNSSALERLCEAGADLEMTDGDGNTVLQCALNGTKCGSLVPGFWRDETLDVLLKHGSNINALSPKNGQTPLIAALESKRGRKIVKRLLDSGADVNLGETPAIFTALQSGDLEATGAVIDAGAEVNALYRSKSSLGRPVVETPLITAAIKEPWTLRMIQTRPKTREAIMDLLLERGASPLLKLLDGETTVLHQIAQNHGLIQPIIRAGTDLEIQDVQGRTPLLSSCAPVAQYYRGTEDESTTRDLIIGGANIHAKDNAGSTALHLAAGSGLEKTVTLLLAKGASVVAADNAGTSPLYYTLSQPNWQTVLKLTNELLSAGADPLSRGPNGETALHLLSPLLLQFSPNKGGEHGEYVFQTRDKTDPLTEFRNLYQRFVDGGCDRNSRDNNGDTPLFPYVKEIKHRSDMCIITPPAEEDVRSMFDNHDVLAVNHDGDTLLHAVAGREEDEEGGADTTEGDGVLLFKELVARGVDPRKENKKGLSALDVAAACGRQAILGSLPERSKRMFIVGFSRG</sequence>
<dbReference type="Gene3D" id="1.25.40.20">
    <property type="entry name" value="Ankyrin repeat-containing domain"/>
    <property type="match status" value="9"/>
</dbReference>
<feature type="compositionally biased region" description="Basic and acidic residues" evidence="4">
    <location>
        <begin position="13"/>
        <end position="23"/>
    </location>
</feature>
<dbReference type="InterPro" id="IPR002110">
    <property type="entry name" value="Ankyrin_rpt"/>
</dbReference>
<dbReference type="InterPro" id="IPR027417">
    <property type="entry name" value="P-loop_NTPase"/>
</dbReference>
<keyword evidence="7" id="KW-1185">Reference proteome</keyword>
<dbReference type="PROSITE" id="PS50297">
    <property type="entry name" value="ANK_REP_REGION"/>
    <property type="match status" value="8"/>
</dbReference>
<feature type="repeat" description="ANK" evidence="3">
    <location>
        <begin position="568"/>
        <end position="600"/>
    </location>
</feature>
<dbReference type="SMART" id="SM00248">
    <property type="entry name" value="ANK"/>
    <property type="match status" value="27"/>
</dbReference>
<feature type="repeat" description="ANK" evidence="3">
    <location>
        <begin position="715"/>
        <end position="747"/>
    </location>
</feature>
<gene>
    <name evidence="6" type="primary">ANK2_3</name>
    <name evidence="6" type="ORF">LARI1_G001963</name>
</gene>
<dbReference type="PROSITE" id="PS50837">
    <property type="entry name" value="NACHT"/>
    <property type="match status" value="1"/>
</dbReference>
<dbReference type="Pfam" id="PF12796">
    <property type="entry name" value="Ank_2"/>
    <property type="match status" value="4"/>
</dbReference>
<feature type="repeat" description="ANK" evidence="3">
    <location>
        <begin position="1191"/>
        <end position="1211"/>
    </location>
</feature>
<dbReference type="Pfam" id="PF00023">
    <property type="entry name" value="Ank"/>
    <property type="match status" value="2"/>
</dbReference>
<name>A0A8T9BLX1_9HELO</name>
<feature type="repeat" description="ANK" evidence="3">
    <location>
        <begin position="534"/>
        <end position="559"/>
    </location>
</feature>
<dbReference type="Pfam" id="PF24883">
    <property type="entry name" value="NPHP3_N"/>
    <property type="match status" value="1"/>
</dbReference>
<dbReference type="PRINTS" id="PR01415">
    <property type="entry name" value="ANKYRIN"/>
</dbReference>
<feature type="domain" description="NACHT" evidence="5">
    <location>
        <begin position="86"/>
        <end position="225"/>
    </location>
</feature>
<feature type="repeat" description="ANK" evidence="3">
    <location>
        <begin position="1228"/>
        <end position="1260"/>
    </location>
</feature>
<dbReference type="Pfam" id="PF22939">
    <property type="entry name" value="WHD_GPIID"/>
    <property type="match status" value="1"/>
</dbReference>
<feature type="repeat" description="ANK" evidence="3">
    <location>
        <begin position="856"/>
        <end position="889"/>
    </location>
</feature>
<evidence type="ECO:0000259" key="5">
    <source>
        <dbReference type="PROSITE" id="PS50837"/>
    </source>
</evidence>
<protein>
    <submittedName>
        <fullName evidence="6">Ankyrin-2</fullName>
    </submittedName>
</protein>
<evidence type="ECO:0000313" key="6">
    <source>
        <dbReference type="EMBL" id="TVY21120.1"/>
    </source>
</evidence>
<evidence type="ECO:0000256" key="3">
    <source>
        <dbReference type="PROSITE-ProRule" id="PRU00023"/>
    </source>
</evidence>
<dbReference type="Gene3D" id="3.40.50.300">
    <property type="entry name" value="P-loop containing nucleotide triphosphate hydrolases"/>
    <property type="match status" value="1"/>
</dbReference>
<evidence type="ECO:0000256" key="2">
    <source>
        <dbReference type="ARBA" id="ARBA00023043"/>
    </source>
</evidence>
<dbReference type="InterPro" id="IPR036770">
    <property type="entry name" value="Ankyrin_rpt-contain_sf"/>
</dbReference>
<organism evidence="6 7">
    <name type="scientific">Lachnellula arida</name>
    <dbReference type="NCBI Taxonomy" id="1316785"/>
    <lineage>
        <taxon>Eukaryota</taxon>
        <taxon>Fungi</taxon>
        <taxon>Dikarya</taxon>
        <taxon>Ascomycota</taxon>
        <taxon>Pezizomycotina</taxon>
        <taxon>Leotiomycetes</taxon>
        <taxon>Helotiales</taxon>
        <taxon>Lachnaceae</taxon>
        <taxon>Lachnellula</taxon>
    </lineage>
</organism>
<reference evidence="6 7" key="1">
    <citation type="submission" date="2018-05" db="EMBL/GenBank/DDBJ databases">
        <title>Whole genome sequencing for identification of molecular markers to develop diagnostic detection tools for the regulated plant pathogen Lachnellula willkommii.</title>
        <authorList>
            <person name="Giroux E."/>
            <person name="Bilodeau G."/>
        </authorList>
    </citation>
    <scope>NUCLEOTIDE SEQUENCE [LARGE SCALE GENOMIC DNA]</scope>
    <source>
        <strain evidence="6 7">CBS 203.66</strain>
    </source>
</reference>
<dbReference type="OrthoDB" id="21416at2759"/>
<keyword evidence="2 3" id="KW-0040">ANK repeat</keyword>
<evidence type="ECO:0000313" key="7">
    <source>
        <dbReference type="Proteomes" id="UP000469559"/>
    </source>
</evidence>
<feature type="repeat" description="ANK" evidence="3">
    <location>
        <begin position="601"/>
        <end position="633"/>
    </location>
</feature>
<feature type="repeat" description="ANK" evidence="3">
    <location>
        <begin position="1601"/>
        <end position="1634"/>
    </location>
</feature>
<dbReference type="PANTHER" id="PTHR24123">
    <property type="entry name" value="ANKYRIN REPEAT-CONTAINING"/>
    <property type="match status" value="1"/>
</dbReference>
<dbReference type="InterPro" id="IPR007111">
    <property type="entry name" value="NACHT_NTPase"/>
</dbReference>
<dbReference type="InterPro" id="IPR054471">
    <property type="entry name" value="GPIID_WHD"/>
</dbReference>
<dbReference type="SUPFAM" id="SSF48403">
    <property type="entry name" value="Ankyrin repeat"/>
    <property type="match status" value="7"/>
</dbReference>
<dbReference type="InterPro" id="IPR051165">
    <property type="entry name" value="Multifunctional_ANK_Repeat"/>
</dbReference>
<proteinExistence type="predicted"/>
<keyword evidence="1" id="KW-0677">Repeat</keyword>
<dbReference type="EMBL" id="QGMF01000027">
    <property type="protein sequence ID" value="TVY21120.1"/>
    <property type="molecule type" value="Genomic_DNA"/>
</dbReference>
<comment type="caution">
    <text evidence="6">The sequence shown here is derived from an EMBL/GenBank/DDBJ whole genome shotgun (WGS) entry which is preliminary data.</text>
</comment>
<dbReference type="Proteomes" id="UP000469559">
    <property type="component" value="Unassembled WGS sequence"/>
</dbReference>
<dbReference type="InterPro" id="IPR056884">
    <property type="entry name" value="NPHP3-like_N"/>
</dbReference>
<feature type="repeat" description="ANK" evidence="3">
    <location>
        <begin position="1792"/>
        <end position="1824"/>
    </location>
</feature>
<dbReference type="SUPFAM" id="SSF52540">
    <property type="entry name" value="P-loop containing nucleoside triphosphate hydrolases"/>
    <property type="match status" value="1"/>
</dbReference>
<accession>A0A8T9BLX1</accession>
<evidence type="ECO:0000256" key="4">
    <source>
        <dbReference type="SAM" id="MobiDB-lite"/>
    </source>
</evidence>
<dbReference type="PANTHER" id="PTHR24123:SF33">
    <property type="entry name" value="PROTEIN HOS4"/>
    <property type="match status" value="1"/>
</dbReference>